<dbReference type="Proteomes" id="UP001500102">
    <property type="component" value="Unassembled WGS sequence"/>
</dbReference>
<keyword evidence="2" id="KW-1185">Reference proteome</keyword>
<evidence type="ECO:0000313" key="1">
    <source>
        <dbReference type="EMBL" id="GAA2127291.1"/>
    </source>
</evidence>
<organism evidence="1 2">
    <name type="scientific">Arthrobacter humicola</name>
    <dbReference type="NCBI Taxonomy" id="409291"/>
    <lineage>
        <taxon>Bacteria</taxon>
        <taxon>Bacillati</taxon>
        <taxon>Actinomycetota</taxon>
        <taxon>Actinomycetes</taxon>
        <taxon>Micrococcales</taxon>
        <taxon>Micrococcaceae</taxon>
        <taxon>Arthrobacter</taxon>
    </lineage>
</organism>
<comment type="caution">
    <text evidence="1">The sequence shown here is derived from an EMBL/GenBank/DDBJ whole genome shotgun (WGS) entry which is preliminary data.</text>
</comment>
<reference evidence="2" key="1">
    <citation type="journal article" date="2019" name="Int. J. Syst. Evol. Microbiol.">
        <title>The Global Catalogue of Microorganisms (GCM) 10K type strain sequencing project: providing services to taxonomists for standard genome sequencing and annotation.</title>
        <authorList>
            <consortium name="The Broad Institute Genomics Platform"/>
            <consortium name="The Broad Institute Genome Sequencing Center for Infectious Disease"/>
            <person name="Wu L."/>
            <person name="Ma J."/>
        </authorList>
    </citation>
    <scope>NUCLEOTIDE SEQUENCE [LARGE SCALE GENOMIC DNA]</scope>
    <source>
        <strain evidence="2">JCM 15921</strain>
    </source>
</reference>
<accession>A0ABP5K690</accession>
<gene>
    <name evidence="1" type="ORF">GCM10009825_05160</name>
</gene>
<name>A0ABP5K690_9MICC</name>
<evidence type="ECO:0000313" key="2">
    <source>
        <dbReference type="Proteomes" id="UP001500102"/>
    </source>
</evidence>
<dbReference type="RefSeq" id="WP_344361761.1">
    <property type="nucleotide sequence ID" value="NZ_BAAAQB010000008.1"/>
</dbReference>
<dbReference type="EMBL" id="BAAAQB010000008">
    <property type="protein sequence ID" value="GAA2127291.1"/>
    <property type="molecule type" value="Genomic_DNA"/>
</dbReference>
<proteinExistence type="predicted"/>
<protein>
    <submittedName>
        <fullName evidence="1">Asp23/Gls24 family envelope stress response protein</fullName>
    </submittedName>
</protein>
<sequence length="131" mass="13972">MSDQSLKGSIITSRLIASIATRTTLETPGVLRLEPTIQGFLARLGPAALQNLRNPGSQDGTYRQNGVTATISGGTARVHLDIATDIAYTALDVAETVRRRVRENISHTGLTPGTIDVTILAIEPHRGAKML</sequence>